<dbReference type="SUPFAM" id="SSF53448">
    <property type="entry name" value="Nucleotide-diphospho-sugar transferases"/>
    <property type="match status" value="1"/>
</dbReference>
<keyword evidence="2" id="KW-0808">Transferase</keyword>
<reference evidence="2" key="1">
    <citation type="submission" date="2017-04" db="EMBL/GenBank/DDBJ databases">
        <title>Complete Genome Sequences of Twelve Strains of a Stable Defined Moderately Diverse Mouse Microbiota 2 (sDMDMm2).</title>
        <authorList>
            <person name="Uchimura Y."/>
            <person name="Wyss M."/>
            <person name="Brugiroux S."/>
            <person name="Limenitakis J.P."/>
            <person name="Stecher B."/>
            <person name="McCoy K.D."/>
            <person name="Macpherson A.J."/>
        </authorList>
    </citation>
    <scope>NUCLEOTIDE SEQUENCE</scope>
    <source>
        <strain evidence="2">YL58</strain>
    </source>
</reference>
<dbReference type="Pfam" id="PF00535">
    <property type="entry name" value="Glycos_transf_2"/>
    <property type="match status" value="1"/>
</dbReference>
<dbReference type="Proteomes" id="UP000092574">
    <property type="component" value="Chromosome"/>
</dbReference>
<dbReference type="EMBL" id="CP015405">
    <property type="protein sequence ID" value="ANU74711.1"/>
    <property type="molecule type" value="Genomic_DNA"/>
</dbReference>
<proteinExistence type="predicted"/>
<dbReference type="PANTHER" id="PTHR22916">
    <property type="entry name" value="GLYCOSYLTRANSFERASE"/>
    <property type="match status" value="1"/>
</dbReference>
<evidence type="ECO:0000313" key="3">
    <source>
        <dbReference type="Proteomes" id="UP000092574"/>
    </source>
</evidence>
<dbReference type="InterPro" id="IPR001173">
    <property type="entry name" value="Glyco_trans_2-like"/>
</dbReference>
<evidence type="ECO:0000259" key="1">
    <source>
        <dbReference type="Pfam" id="PF00535"/>
    </source>
</evidence>
<gene>
    <name evidence="2" type="ORF">A4V09_02395</name>
</gene>
<dbReference type="OrthoDB" id="5986178at2"/>
<accession>A0A1C7I535</accession>
<name>A0A1C7I535_9FIRM</name>
<dbReference type="KEGG" id="byl:A4V09_02395"/>
<dbReference type="STRING" id="1796616.A4V09_02395"/>
<dbReference type="RefSeq" id="WP_065540939.1">
    <property type="nucleotide sequence ID" value="NZ_CP015405.2"/>
</dbReference>
<feature type="domain" description="Glycosyltransferase 2-like" evidence="1">
    <location>
        <begin position="11"/>
        <end position="117"/>
    </location>
</feature>
<dbReference type="CDD" id="cd00761">
    <property type="entry name" value="Glyco_tranf_GTA_type"/>
    <property type="match status" value="1"/>
</dbReference>
<organism evidence="2 3">
    <name type="scientific">Blautia pseudococcoides</name>
    <dbReference type="NCBI Taxonomy" id="1796616"/>
    <lineage>
        <taxon>Bacteria</taxon>
        <taxon>Bacillati</taxon>
        <taxon>Bacillota</taxon>
        <taxon>Clostridia</taxon>
        <taxon>Lachnospirales</taxon>
        <taxon>Lachnospiraceae</taxon>
        <taxon>Blautia</taxon>
    </lineage>
</organism>
<dbReference type="InterPro" id="IPR029044">
    <property type="entry name" value="Nucleotide-diphossugar_trans"/>
</dbReference>
<dbReference type="Gene3D" id="3.90.550.10">
    <property type="entry name" value="Spore Coat Polysaccharide Biosynthesis Protein SpsA, Chain A"/>
    <property type="match status" value="1"/>
</dbReference>
<dbReference type="GO" id="GO:0016740">
    <property type="term" value="F:transferase activity"/>
    <property type="evidence" value="ECO:0007669"/>
    <property type="project" value="UniProtKB-KW"/>
</dbReference>
<sequence>MKGYRRKEHTFAICAYKESPYLEECILSLKKQTRKSHIIIVTSTPNEYIEELSLKYGIPLFVNHGEHGITQDWNFAYQCADSRYVTIAHQDDIYLAEYWQRIYEYLRRSKRPLIVFGDYGELRNGRPVLNNRLLRIKRFMLMPLRFKVFWRSKFVRRRILSLGCPICCPSVTFVKENLHEPVFKAGFRSAEDWEAWEKLSKEKGSFVYVNKILMYHRIHEDSETSIILGDDARKREDFIMFRKFWPEPIARILVKLYSSSEKSNNL</sequence>
<keyword evidence="3" id="KW-1185">Reference proteome</keyword>
<evidence type="ECO:0000313" key="2">
    <source>
        <dbReference type="EMBL" id="ANU74711.1"/>
    </source>
</evidence>
<protein>
    <submittedName>
        <fullName evidence="2">Glycosyl transferase family 2</fullName>
    </submittedName>
</protein>
<dbReference type="AlphaFoldDB" id="A0A1C7I535"/>